<name>A0A8J2VFE7_9FLAO</name>
<gene>
    <name evidence="3" type="ORF">GCM10011312_26460</name>
</gene>
<sequence>MRVLGQAYCRPNFIIIFANFLGFMKHFATALLVFLAFHTSHSQTYEIGGLLGGSNYIGDVGPTTYINPNNLAVGGMFRWNRSPRHSFRFTAMIAGLESDDADSKETRRQQRGFSFNNSVKELSLGIEYTFWEFNTHSVKPQNSPYLYTGITYFNYESLFLERNNELKKYGNAWSFAIPMVVGYKLTVGRYMVLGAEIGARYTFTDNLDGSNPTGIKEGDPNLKFGNINSNDWYVFTGINLTVMFGKKPCFCTF</sequence>
<dbReference type="Proteomes" id="UP000652231">
    <property type="component" value="Unassembled WGS sequence"/>
</dbReference>
<evidence type="ECO:0000313" key="3">
    <source>
        <dbReference type="EMBL" id="GGE01748.1"/>
    </source>
</evidence>
<dbReference type="EMBL" id="BMGK01000015">
    <property type="protein sequence ID" value="GGE01748.1"/>
    <property type="molecule type" value="Genomic_DNA"/>
</dbReference>
<dbReference type="Pfam" id="PF19573">
    <property type="entry name" value="DUF6089"/>
    <property type="match status" value="1"/>
</dbReference>
<evidence type="ECO:0000259" key="2">
    <source>
        <dbReference type="Pfam" id="PF19573"/>
    </source>
</evidence>
<reference evidence="3" key="2">
    <citation type="submission" date="2020-09" db="EMBL/GenBank/DDBJ databases">
        <authorList>
            <person name="Sun Q."/>
            <person name="Zhou Y."/>
        </authorList>
    </citation>
    <scope>NUCLEOTIDE SEQUENCE</scope>
    <source>
        <strain evidence="3">CGMCC 1.12924</strain>
    </source>
</reference>
<accession>A0A8J2VFE7</accession>
<proteinExistence type="predicted"/>
<evidence type="ECO:0000256" key="1">
    <source>
        <dbReference type="SAM" id="Phobius"/>
    </source>
</evidence>
<dbReference type="InterPro" id="IPR045743">
    <property type="entry name" value="DUF6089"/>
</dbReference>
<feature type="transmembrane region" description="Helical" evidence="1">
    <location>
        <begin position="12"/>
        <end position="37"/>
    </location>
</feature>
<keyword evidence="1" id="KW-0472">Membrane</keyword>
<protein>
    <recommendedName>
        <fullName evidence="2">DUF6089 domain-containing protein</fullName>
    </recommendedName>
</protein>
<keyword evidence="4" id="KW-1185">Reference proteome</keyword>
<comment type="caution">
    <text evidence="3">The sequence shown here is derived from an EMBL/GenBank/DDBJ whole genome shotgun (WGS) entry which is preliminary data.</text>
</comment>
<keyword evidence="1" id="KW-0812">Transmembrane</keyword>
<feature type="domain" description="DUF6089" evidence="2">
    <location>
        <begin position="26"/>
        <end position="252"/>
    </location>
</feature>
<evidence type="ECO:0000313" key="4">
    <source>
        <dbReference type="Proteomes" id="UP000652231"/>
    </source>
</evidence>
<organism evidence="3 4">
    <name type="scientific">Planktosalinus lacus</name>
    <dbReference type="NCBI Taxonomy" id="1526573"/>
    <lineage>
        <taxon>Bacteria</taxon>
        <taxon>Pseudomonadati</taxon>
        <taxon>Bacteroidota</taxon>
        <taxon>Flavobacteriia</taxon>
        <taxon>Flavobacteriales</taxon>
        <taxon>Flavobacteriaceae</taxon>
        <taxon>Planktosalinus</taxon>
    </lineage>
</organism>
<dbReference type="AlphaFoldDB" id="A0A8J2VFE7"/>
<keyword evidence="1" id="KW-1133">Transmembrane helix</keyword>
<reference evidence="3" key="1">
    <citation type="journal article" date="2014" name="Int. J. Syst. Evol. Microbiol.">
        <title>Complete genome sequence of Corynebacterium casei LMG S-19264T (=DSM 44701T), isolated from a smear-ripened cheese.</title>
        <authorList>
            <consortium name="US DOE Joint Genome Institute (JGI-PGF)"/>
            <person name="Walter F."/>
            <person name="Albersmeier A."/>
            <person name="Kalinowski J."/>
            <person name="Ruckert C."/>
        </authorList>
    </citation>
    <scope>NUCLEOTIDE SEQUENCE</scope>
    <source>
        <strain evidence="3">CGMCC 1.12924</strain>
    </source>
</reference>